<gene>
    <name evidence="2" type="ORF">RDB_LOCUS86999</name>
</gene>
<dbReference type="AlphaFoldDB" id="A0A8H3C396"/>
<evidence type="ECO:0000256" key="1">
    <source>
        <dbReference type="SAM" id="MobiDB-lite"/>
    </source>
</evidence>
<feature type="region of interest" description="Disordered" evidence="1">
    <location>
        <begin position="1"/>
        <end position="24"/>
    </location>
</feature>
<proteinExistence type="predicted"/>
<evidence type="ECO:0000313" key="2">
    <source>
        <dbReference type="EMBL" id="CAE6473803.1"/>
    </source>
</evidence>
<feature type="compositionally biased region" description="Polar residues" evidence="1">
    <location>
        <begin position="114"/>
        <end position="123"/>
    </location>
</feature>
<dbReference type="OrthoDB" id="10262250at2759"/>
<accession>A0A8H3C396</accession>
<feature type="compositionally biased region" description="Basic and acidic residues" evidence="1">
    <location>
        <begin position="74"/>
        <end position="104"/>
    </location>
</feature>
<comment type="caution">
    <text evidence="2">The sequence shown here is derived from an EMBL/GenBank/DDBJ whole genome shotgun (WGS) entry which is preliminary data.</text>
</comment>
<name>A0A8H3C396_9AGAM</name>
<dbReference type="EMBL" id="CAJMWY010001707">
    <property type="protein sequence ID" value="CAE6473803.1"/>
    <property type="molecule type" value="Genomic_DNA"/>
</dbReference>
<dbReference type="Proteomes" id="UP000663861">
    <property type="component" value="Unassembled WGS sequence"/>
</dbReference>
<protein>
    <submittedName>
        <fullName evidence="2">Uncharacterized protein</fullName>
    </submittedName>
</protein>
<organism evidence="2 3">
    <name type="scientific">Rhizoctonia solani</name>
    <dbReference type="NCBI Taxonomy" id="456999"/>
    <lineage>
        <taxon>Eukaryota</taxon>
        <taxon>Fungi</taxon>
        <taxon>Dikarya</taxon>
        <taxon>Basidiomycota</taxon>
        <taxon>Agaricomycotina</taxon>
        <taxon>Agaricomycetes</taxon>
        <taxon>Cantharellales</taxon>
        <taxon>Ceratobasidiaceae</taxon>
        <taxon>Rhizoctonia</taxon>
    </lineage>
</organism>
<feature type="region of interest" description="Disordered" evidence="1">
    <location>
        <begin position="68"/>
        <end position="129"/>
    </location>
</feature>
<sequence>MVKNTTLPRHCGRPPHKVGASAGGNLTSDQLRSLITIHFPLAIPVLWDKMNPESAEQRAHEEWARIQALKQKHKAEEKQGDKETRQATKRRHEADLQKASNERPKKYRRRRKTQTTGEPTSNDELPPHAFEPEELNEIDAELRNHFSWRRKDAFGILLFASSVKLLCRRTVTLDQIEQGEKELRKYLNQCAEVSA</sequence>
<evidence type="ECO:0000313" key="3">
    <source>
        <dbReference type="Proteomes" id="UP000663861"/>
    </source>
</evidence>
<reference evidence="2" key="1">
    <citation type="submission" date="2021-01" db="EMBL/GenBank/DDBJ databases">
        <authorList>
            <person name="Kaushik A."/>
        </authorList>
    </citation>
    <scope>NUCLEOTIDE SEQUENCE</scope>
    <source>
        <strain evidence="2">AG4-RS23</strain>
    </source>
</reference>